<proteinExistence type="predicted"/>
<keyword evidence="5" id="KW-1185">Reference proteome</keyword>
<accession>A0ABT2AEU5</accession>
<dbReference type="Pfam" id="PF13946">
    <property type="entry name" value="DUF4214"/>
    <property type="match status" value="1"/>
</dbReference>
<dbReference type="InterPro" id="IPR011459">
    <property type="entry name" value="DUF1565"/>
</dbReference>
<dbReference type="Proteomes" id="UP001205560">
    <property type="component" value="Unassembled WGS sequence"/>
</dbReference>
<feature type="signal peptide" evidence="1">
    <location>
        <begin position="1"/>
        <end position="32"/>
    </location>
</feature>
<evidence type="ECO:0000313" key="5">
    <source>
        <dbReference type="Proteomes" id="UP001205560"/>
    </source>
</evidence>
<organism evidence="4 5">
    <name type="scientific">Massilia norwichensis</name>
    <dbReference type="NCBI Taxonomy" id="1442366"/>
    <lineage>
        <taxon>Bacteria</taxon>
        <taxon>Pseudomonadati</taxon>
        <taxon>Pseudomonadota</taxon>
        <taxon>Betaproteobacteria</taxon>
        <taxon>Burkholderiales</taxon>
        <taxon>Oxalobacteraceae</taxon>
        <taxon>Telluria group</taxon>
        <taxon>Massilia</taxon>
    </lineage>
</organism>
<evidence type="ECO:0000259" key="3">
    <source>
        <dbReference type="Pfam" id="PF13946"/>
    </source>
</evidence>
<comment type="caution">
    <text evidence="4">The sequence shown here is derived from an EMBL/GenBank/DDBJ whole genome shotgun (WGS) entry which is preliminary data.</text>
</comment>
<feature type="domain" description="DUF1565" evidence="2">
    <location>
        <begin position="182"/>
        <end position="220"/>
    </location>
</feature>
<dbReference type="PROSITE" id="PS51257">
    <property type="entry name" value="PROKAR_LIPOPROTEIN"/>
    <property type="match status" value="1"/>
</dbReference>
<evidence type="ECO:0000259" key="2">
    <source>
        <dbReference type="Pfam" id="PF07602"/>
    </source>
</evidence>
<dbReference type="InterPro" id="IPR011050">
    <property type="entry name" value="Pectin_lyase_fold/virulence"/>
</dbReference>
<protein>
    <submittedName>
        <fullName evidence="4">DUF4214 domain-containing protein</fullName>
    </submittedName>
</protein>
<dbReference type="RefSeq" id="WP_258848446.1">
    <property type="nucleotide sequence ID" value="NZ_JANUGX010000089.1"/>
</dbReference>
<sequence>MKKQASFSPALRINALLCCSAAVLLSACGGNADLGAAAGSQTAAAITSSVDAATGSAVEPNATDAAASQASSAPANFAMQGYDAQPASNQPRLLASITSSATTGTPTQQVTELYRTVLKREPDSGGLAYWSNLVASGVPLSFVESEFKATQEYANLQAATGTVTIAATTTPATTYNYYVSPTGSDTAAGTKAAPFKTLARAAKAATKASTTVWVAPGTYAGGIKTTANGTASGRIYWVSTTKWGAKIVPPSSSSNNNAWDNRGNYVSIIGFD</sequence>
<dbReference type="InterPro" id="IPR012334">
    <property type="entry name" value="Pectin_lyas_fold"/>
</dbReference>
<evidence type="ECO:0000256" key="1">
    <source>
        <dbReference type="SAM" id="SignalP"/>
    </source>
</evidence>
<gene>
    <name evidence="4" type="ORF">NX782_26255</name>
</gene>
<feature type="non-terminal residue" evidence="4">
    <location>
        <position position="272"/>
    </location>
</feature>
<keyword evidence="1" id="KW-0732">Signal</keyword>
<evidence type="ECO:0000313" key="4">
    <source>
        <dbReference type="EMBL" id="MCS0592682.1"/>
    </source>
</evidence>
<dbReference type="EMBL" id="JANUGX010000089">
    <property type="protein sequence ID" value="MCS0592682.1"/>
    <property type="molecule type" value="Genomic_DNA"/>
</dbReference>
<name>A0ABT2AEU5_9BURK</name>
<dbReference type="SUPFAM" id="SSF51126">
    <property type="entry name" value="Pectin lyase-like"/>
    <property type="match status" value="1"/>
</dbReference>
<dbReference type="InterPro" id="IPR025282">
    <property type="entry name" value="DUF4214"/>
</dbReference>
<dbReference type="Gene3D" id="2.160.20.10">
    <property type="entry name" value="Single-stranded right-handed beta-helix, Pectin lyase-like"/>
    <property type="match status" value="1"/>
</dbReference>
<feature type="domain" description="DUF4214" evidence="3">
    <location>
        <begin position="107"/>
        <end position="138"/>
    </location>
</feature>
<feature type="chain" id="PRO_5046467578" evidence="1">
    <location>
        <begin position="33"/>
        <end position="272"/>
    </location>
</feature>
<reference evidence="4 5" key="1">
    <citation type="submission" date="2022-08" db="EMBL/GenBank/DDBJ databases">
        <title>Reclassification of Massilia species as members of the genera Telluria, Duganella, Pseudoduganella, Mokoshia gen. nov. and Zemynaea gen. nov. using orthogonal and non-orthogonal genome-based approaches.</title>
        <authorList>
            <person name="Bowman J.P."/>
        </authorList>
    </citation>
    <scope>NUCLEOTIDE SEQUENCE [LARGE SCALE GENOMIC DNA]</scope>
    <source>
        <strain evidence="4 5">LMG 28164</strain>
    </source>
</reference>
<dbReference type="Pfam" id="PF07602">
    <property type="entry name" value="DUF1565"/>
    <property type="match status" value="1"/>
</dbReference>